<accession>A0A2N6NV47</accession>
<organism evidence="2 3">
    <name type="scientific">Beauveria bassiana</name>
    <name type="common">White muscardine disease fungus</name>
    <name type="synonym">Tritirachium shiotae</name>
    <dbReference type="NCBI Taxonomy" id="176275"/>
    <lineage>
        <taxon>Eukaryota</taxon>
        <taxon>Fungi</taxon>
        <taxon>Dikarya</taxon>
        <taxon>Ascomycota</taxon>
        <taxon>Pezizomycotina</taxon>
        <taxon>Sordariomycetes</taxon>
        <taxon>Hypocreomycetidae</taxon>
        <taxon>Hypocreales</taxon>
        <taxon>Cordycipitaceae</taxon>
        <taxon>Beauveria</taxon>
    </lineage>
</organism>
<dbReference type="EMBL" id="MRVG01000003">
    <property type="protein sequence ID" value="PMB71138.1"/>
    <property type="molecule type" value="Genomic_DNA"/>
</dbReference>
<feature type="compositionally biased region" description="Basic residues" evidence="1">
    <location>
        <begin position="142"/>
        <end position="151"/>
    </location>
</feature>
<sequence>MATLPLKSFGPSLHADFALPTLATTTCASFVKPFVKLYAQKWTRHNFVAPIPPYITTPFAVRPSPTGGMRAFATRALQATPAAAGDAPVAPAAAATTSKPAQKKPVVPALPLPYVKRQAAAASASTNASKPELNGDETKPQGKQHKPKTSKSRKDENSKDNMHYAFRCKVGGEWKDLSVFSNAQQRTLRYLFASGQPAPRSRALRTRPEQLASHNAKQYARVFIQHSKPRDVEYCHQA</sequence>
<proteinExistence type="predicted"/>
<name>A0A2N6NV47_BEABA</name>
<protein>
    <submittedName>
        <fullName evidence="2">Uncharacterized protein</fullName>
    </submittedName>
</protein>
<dbReference type="Proteomes" id="UP000235728">
    <property type="component" value="Unassembled WGS sequence"/>
</dbReference>
<evidence type="ECO:0000313" key="2">
    <source>
        <dbReference type="EMBL" id="PMB71138.1"/>
    </source>
</evidence>
<evidence type="ECO:0000256" key="1">
    <source>
        <dbReference type="SAM" id="MobiDB-lite"/>
    </source>
</evidence>
<feature type="region of interest" description="Disordered" evidence="1">
    <location>
        <begin position="121"/>
        <end position="160"/>
    </location>
</feature>
<dbReference type="AlphaFoldDB" id="A0A2N6NV47"/>
<evidence type="ECO:0000313" key="3">
    <source>
        <dbReference type="Proteomes" id="UP000235728"/>
    </source>
</evidence>
<gene>
    <name evidence="2" type="ORF">BM221_003605</name>
</gene>
<comment type="caution">
    <text evidence="2">The sequence shown here is derived from an EMBL/GenBank/DDBJ whole genome shotgun (WGS) entry which is preliminary data.</text>
</comment>
<reference evidence="2 3" key="1">
    <citation type="journal article" date="2016" name="Appl. Microbiol. Biotechnol.">
        <title>Characterization of T-DNA insertion mutants with decreased virulence in the entomopathogenic fungus Beauveria bassiana JEF-007.</title>
        <authorList>
            <person name="Kim S."/>
            <person name="Lee S.J."/>
            <person name="Nai Y.S."/>
            <person name="Yu J.S."/>
            <person name="Lee M.R."/>
            <person name="Yang Y.T."/>
            <person name="Kim J.S."/>
        </authorList>
    </citation>
    <scope>NUCLEOTIDE SEQUENCE [LARGE SCALE GENOMIC DNA]</scope>
    <source>
        <strain evidence="2 3">JEF-007</strain>
    </source>
</reference>